<dbReference type="Proteomes" id="UP000321436">
    <property type="component" value="Unassembled WGS sequence"/>
</dbReference>
<feature type="transmembrane region" description="Helical" evidence="1">
    <location>
        <begin position="16"/>
        <end position="34"/>
    </location>
</feature>
<evidence type="ECO:0000313" key="3">
    <source>
        <dbReference type="Proteomes" id="UP000321436"/>
    </source>
</evidence>
<comment type="caution">
    <text evidence="2">The sequence shown here is derived from an EMBL/GenBank/DDBJ whole genome shotgun (WGS) entry which is preliminary data.</text>
</comment>
<proteinExistence type="predicted"/>
<gene>
    <name evidence="2" type="ORF">CCY01nite_29800</name>
</gene>
<feature type="transmembrane region" description="Helical" evidence="1">
    <location>
        <begin position="65"/>
        <end position="87"/>
    </location>
</feature>
<protein>
    <submittedName>
        <fullName evidence="2">Uncharacterized protein</fullName>
    </submittedName>
</protein>
<accession>A0A512RM27</accession>
<keyword evidence="3" id="KW-1185">Reference proteome</keyword>
<dbReference type="AlphaFoldDB" id="A0A512RM27"/>
<feature type="transmembrane region" description="Helical" evidence="1">
    <location>
        <begin position="94"/>
        <end position="113"/>
    </location>
</feature>
<name>A0A512RM27_9BACT</name>
<dbReference type="EMBL" id="BKAU01000002">
    <property type="protein sequence ID" value="GEP96720.1"/>
    <property type="molecule type" value="Genomic_DNA"/>
</dbReference>
<keyword evidence="1" id="KW-0472">Membrane</keyword>
<evidence type="ECO:0000256" key="1">
    <source>
        <dbReference type="SAM" id="Phobius"/>
    </source>
</evidence>
<organism evidence="2 3">
    <name type="scientific">Chitinophaga cymbidii</name>
    <dbReference type="NCBI Taxonomy" id="1096750"/>
    <lineage>
        <taxon>Bacteria</taxon>
        <taxon>Pseudomonadati</taxon>
        <taxon>Bacteroidota</taxon>
        <taxon>Chitinophagia</taxon>
        <taxon>Chitinophagales</taxon>
        <taxon>Chitinophagaceae</taxon>
        <taxon>Chitinophaga</taxon>
    </lineage>
</organism>
<reference evidence="2 3" key="1">
    <citation type="submission" date="2019-07" db="EMBL/GenBank/DDBJ databases">
        <title>Whole genome shotgun sequence of Chitinophaga cymbidii NBRC 109752.</title>
        <authorList>
            <person name="Hosoyama A."/>
            <person name="Uohara A."/>
            <person name="Ohji S."/>
            <person name="Ichikawa N."/>
        </authorList>
    </citation>
    <scope>NUCLEOTIDE SEQUENCE [LARGE SCALE GENOMIC DNA]</scope>
    <source>
        <strain evidence="2 3">NBRC 109752</strain>
    </source>
</reference>
<evidence type="ECO:0000313" key="2">
    <source>
        <dbReference type="EMBL" id="GEP96720.1"/>
    </source>
</evidence>
<keyword evidence="1" id="KW-0812">Transmembrane</keyword>
<feature type="transmembrane region" description="Helical" evidence="1">
    <location>
        <begin position="147"/>
        <end position="165"/>
    </location>
</feature>
<sequence>MNMENITREYLAKAEIWLFITTLIYFLMNGAQIFETAVLVPKWTVSPPESFSLLADKNGTSLKTFWIVLHSIHELTFILAIVFCWKLAPIRNGLLILFAIHFAVRAWTLAYFAPNIIDFQKAAETPGAGENLLSRASLWQTLNYVRVGIYIAISIGLIPLCIKLFNLRYK</sequence>
<keyword evidence="1" id="KW-1133">Transmembrane helix</keyword>